<name>A0A7S3IA72_9CILI</name>
<dbReference type="CDD" id="cd06093">
    <property type="entry name" value="PX_domain"/>
    <property type="match status" value="1"/>
</dbReference>
<dbReference type="InterPro" id="IPR036871">
    <property type="entry name" value="PX_dom_sf"/>
</dbReference>
<protein>
    <submittedName>
        <fullName evidence="1">Uncharacterized protein</fullName>
    </submittedName>
</protein>
<dbReference type="Gene3D" id="3.30.1520.10">
    <property type="entry name" value="Phox-like domain"/>
    <property type="match status" value="1"/>
</dbReference>
<dbReference type="AlphaFoldDB" id="A0A7S3IA72"/>
<accession>A0A7S3IA72</accession>
<evidence type="ECO:0000313" key="1">
    <source>
        <dbReference type="EMBL" id="CAE0318152.1"/>
    </source>
</evidence>
<gene>
    <name evidence="1" type="ORF">FSAL1345_LOCUS1421</name>
</gene>
<organism evidence="1">
    <name type="scientific">Fabrea salina</name>
    <dbReference type="NCBI Taxonomy" id="342563"/>
    <lineage>
        <taxon>Eukaryota</taxon>
        <taxon>Sar</taxon>
        <taxon>Alveolata</taxon>
        <taxon>Ciliophora</taxon>
        <taxon>Postciliodesmatophora</taxon>
        <taxon>Heterotrichea</taxon>
        <taxon>Heterotrichida</taxon>
        <taxon>Fabreidae</taxon>
        <taxon>Fabrea</taxon>
    </lineage>
</organism>
<proteinExistence type="predicted"/>
<dbReference type="GO" id="GO:0035091">
    <property type="term" value="F:phosphatidylinositol binding"/>
    <property type="evidence" value="ECO:0007669"/>
    <property type="project" value="InterPro"/>
</dbReference>
<dbReference type="SUPFAM" id="SSF64268">
    <property type="entry name" value="PX domain"/>
    <property type="match status" value="1"/>
</dbReference>
<dbReference type="EMBL" id="HBIF01001667">
    <property type="protein sequence ID" value="CAE0318152.1"/>
    <property type="molecule type" value="Transcribed_RNA"/>
</dbReference>
<sequence>MIGNMINNFVQQRMKLLDLFLTKVAGITHLYNSEEFQLFIRGPSDFRKASESLEKDNVVEASRRFQNHFAEFAMYPNNDYWKIEFEECLTFFRSGRDLMQKFEVVVKKNFDYFDSFRKESTAIVHLVNNLSEYFSAFGIKEVSITPKENFSNPYCVLLDWTRSEILDLLAIIEAIEKQYELEKHLSKSEEKLSKFNTKLEKAKTGKKTFSQYFSSKTKEQLVEEIGKAISREKEVISAYQNLIKIIKARLINLELPRFKQQKVDKLEMVMRTYISSSKTEFETLISQLQQIDQGFN</sequence>
<reference evidence="1" key="1">
    <citation type="submission" date="2021-01" db="EMBL/GenBank/DDBJ databases">
        <authorList>
            <person name="Corre E."/>
            <person name="Pelletier E."/>
            <person name="Niang G."/>
            <person name="Scheremetjew M."/>
            <person name="Finn R."/>
            <person name="Kale V."/>
            <person name="Holt S."/>
            <person name="Cochrane G."/>
            <person name="Meng A."/>
            <person name="Brown T."/>
            <person name="Cohen L."/>
        </authorList>
    </citation>
    <scope>NUCLEOTIDE SEQUENCE</scope>
</reference>